<dbReference type="PANTHER" id="PTHR42756">
    <property type="entry name" value="TRANSCRIPTIONAL REGULATOR, MARR"/>
    <property type="match status" value="1"/>
</dbReference>
<keyword evidence="2 5" id="KW-0238">DNA-binding</keyword>
<dbReference type="InterPro" id="IPR036388">
    <property type="entry name" value="WH-like_DNA-bd_sf"/>
</dbReference>
<dbReference type="GO" id="GO:0003700">
    <property type="term" value="F:DNA-binding transcription factor activity"/>
    <property type="evidence" value="ECO:0007669"/>
    <property type="project" value="InterPro"/>
</dbReference>
<evidence type="ECO:0000313" key="5">
    <source>
        <dbReference type="EMBL" id="SDC55252.1"/>
    </source>
</evidence>
<protein>
    <submittedName>
        <fullName evidence="5">DNA-binding transcriptional regulator, MarR family</fullName>
    </submittedName>
</protein>
<feature type="domain" description="HTH marR-type" evidence="4">
    <location>
        <begin position="1"/>
        <end position="139"/>
    </location>
</feature>
<reference evidence="5 6" key="1">
    <citation type="submission" date="2016-09" db="EMBL/GenBank/DDBJ databases">
        <authorList>
            <person name="Capua I."/>
            <person name="De Benedictis P."/>
            <person name="Joannis T."/>
            <person name="Lombin L.H."/>
            <person name="Cattoli G."/>
        </authorList>
    </citation>
    <scope>NUCLEOTIDE SEQUENCE [LARGE SCALE GENOMIC DNA]</scope>
    <source>
        <strain evidence="5 6">A7P-90m</strain>
    </source>
</reference>
<evidence type="ECO:0000259" key="4">
    <source>
        <dbReference type="PROSITE" id="PS50995"/>
    </source>
</evidence>
<dbReference type="PROSITE" id="PS50995">
    <property type="entry name" value="HTH_MARR_2"/>
    <property type="match status" value="1"/>
</dbReference>
<evidence type="ECO:0000256" key="3">
    <source>
        <dbReference type="ARBA" id="ARBA00023163"/>
    </source>
</evidence>
<dbReference type="Pfam" id="PF01047">
    <property type="entry name" value="MarR"/>
    <property type="match status" value="1"/>
</dbReference>
<dbReference type="RefSeq" id="WP_092438704.1">
    <property type="nucleotide sequence ID" value="NZ_FMYP01000036.1"/>
</dbReference>
<evidence type="ECO:0000256" key="1">
    <source>
        <dbReference type="ARBA" id="ARBA00023015"/>
    </source>
</evidence>
<accession>A0A1G6MI93</accession>
<evidence type="ECO:0000313" key="6">
    <source>
        <dbReference type="Proteomes" id="UP000199452"/>
    </source>
</evidence>
<dbReference type="SUPFAM" id="SSF46785">
    <property type="entry name" value="Winged helix' DNA-binding domain"/>
    <property type="match status" value="1"/>
</dbReference>
<keyword evidence="3" id="KW-0804">Transcription</keyword>
<dbReference type="OrthoDB" id="996843at2"/>
<dbReference type="Proteomes" id="UP000199452">
    <property type="component" value="Unassembled WGS sequence"/>
</dbReference>
<dbReference type="PRINTS" id="PR00598">
    <property type="entry name" value="HTHMARR"/>
</dbReference>
<dbReference type="EMBL" id="FMYP01000036">
    <property type="protein sequence ID" value="SDC55252.1"/>
    <property type="molecule type" value="Genomic_DNA"/>
</dbReference>
<keyword evidence="1" id="KW-0805">Transcription regulation</keyword>
<dbReference type="InterPro" id="IPR000835">
    <property type="entry name" value="HTH_MarR-typ"/>
</dbReference>
<organism evidence="5 6">
    <name type="scientific">Williamwhitmania taraxaci</name>
    <dbReference type="NCBI Taxonomy" id="1640674"/>
    <lineage>
        <taxon>Bacteria</taxon>
        <taxon>Pseudomonadati</taxon>
        <taxon>Bacteroidota</taxon>
        <taxon>Bacteroidia</taxon>
        <taxon>Bacteroidales</taxon>
        <taxon>Williamwhitmaniaceae</taxon>
        <taxon>Williamwhitmania</taxon>
    </lineage>
</organism>
<dbReference type="STRING" id="1640674.SAMN05216323_103620"/>
<dbReference type="GO" id="GO:0003677">
    <property type="term" value="F:DNA binding"/>
    <property type="evidence" value="ECO:0007669"/>
    <property type="project" value="UniProtKB-KW"/>
</dbReference>
<evidence type="ECO:0000256" key="2">
    <source>
        <dbReference type="ARBA" id="ARBA00023125"/>
    </source>
</evidence>
<proteinExistence type="predicted"/>
<dbReference type="PANTHER" id="PTHR42756:SF1">
    <property type="entry name" value="TRANSCRIPTIONAL REPRESSOR OF EMRAB OPERON"/>
    <property type="match status" value="1"/>
</dbReference>
<dbReference type="AlphaFoldDB" id="A0A1G6MI93"/>
<dbReference type="InterPro" id="IPR036390">
    <property type="entry name" value="WH_DNA-bd_sf"/>
</dbReference>
<dbReference type="SMART" id="SM00347">
    <property type="entry name" value="HTH_MARR"/>
    <property type="match status" value="1"/>
</dbReference>
<gene>
    <name evidence="5" type="ORF">SAMN05216323_103620</name>
</gene>
<keyword evidence="6" id="KW-1185">Reference proteome</keyword>
<name>A0A1G6MI93_9BACT</name>
<dbReference type="Gene3D" id="1.10.10.10">
    <property type="entry name" value="Winged helix-like DNA-binding domain superfamily/Winged helix DNA-binding domain"/>
    <property type="match status" value="1"/>
</dbReference>
<sequence>MIKTKIEVIAENLITIHPLLYKSISKPMRNISSITPGGMFVMGSLKRHGILSMTDIGKCLAMPKPHITGIVDKLIEKGYVARTNDPNDRRIINISLTKKGLTNFEKIKMASTESLKDKLLLLSEEELEQLSVASQQVKDILISILSKQ</sequence>